<accession>A0A1H3QN65</accession>
<name>A0A1H3QN65_9RHOB</name>
<organism evidence="1 2">
    <name type="scientific">Jannaschia faecimaris</name>
    <dbReference type="NCBI Taxonomy" id="1244108"/>
    <lineage>
        <taxon>Bacteria</taxon>
        <taxon>Pseudomonadati</taxon>
        <taxon>Pseudomonadota</taxon>
        <taxon>Alphaproteobacteria</taxon>
        <taxon>Rhodobacterales</taxon>
        <taxon>Roseobacteraceae</taxon>
        <taxon>Jannaschia</taxon>
    </lineage>
</organism>
<evidence type="ECO:0000313" key="1">
    <source>
        <dbReference type="EMBL" id="SDZ14149.1"/>
    </source>
</evidence>
<proteinExistence type="predicted"/>
<dbReference type="EMBL" id="FNPX01000006">
    <property type="protein sequence ID" value="SDZ14149.1"/>
    <property type="molecule type" value="Genomic_DNA"/>
</dbReference>
<sequence length="227" mass="23682">MHDLIQSEDGAVTANWVVLTAGIVGLGLAATSVVSGGVEDQSVDIAQFLADTEVGTAFSRLFSENDFSEGRGDWSGGELMTINGFGEILALSGNATRAEMPISVDSKYAYAVMEFDMIIGDSWDNEQGVISINGKDVVIGTHSWGGDGPAIQTFDAAGGTTVMMTRSSTATGGNWRPDTNDYTYNVRVVAANDGSDITLGAATTLNQGGGDEFFGIDNVKVTGSNQK</sequence>
<reference evidence="2" key="1">
    <citation type="submission" date="2016-10" db="EMBL/GenBank/DDBJ databases">
        <authorList>
            <person name="Varghese N."/>
            <person name="Submissions S."/>
        </authorList>
    </citation>
    <scope>NUCLEOTIDE SEQUENCE [LARGE SCALE GENOMIC DNA]</scope>
    <source>
        <strain evidence="2">DSM 100420</strain>
    </source>
</reference>
<dbReference type="AlphaFoldDB" id="A0A1H3QN65"/>
<dbReference type="Proteomes" id="UP000198914">
    <property type="component" value="Unassembled WGS sequence"/>
</dbReference>
<evidence type="ECO:0000313" key="2">
    <source>
        <dbReference type="Proteomes" id="UP000198914"/>
    </source>
</evidence>
<dbReference type="RefSeq" id="WP_092645223.1">
    <property type="nucleotide sequence ID" value="NZ_FNPX01000006.1"/>
</dbReference>
<gene>
    <name evidence="1" type="ORF">SAMN05444004_106198</name>
</gene>
<protein>
    <submittedName>
        <fullName evidence="1">Uncharacterized protein</fullName>
    </submittedName>
</protein>
<dbReference type="STRING" id="1244108.SAMN05444004_106198"/>
<keyword evidence="2" id="KW-1185">Reference proteome</keyword>
<dbReference type="OrthoDB" id="5525128at2"/>